<keyword evidence="2" id="KW-0808">Transferase</keyword>
<keyword evidence="1" id="KW-0472">Membrane</keyword>
<feature type="transmembrane region" description="Helical" evidence="1">
    <location>
        <begin position="76"/>
        <end position="97"/>
    </location>
</feature>
<keyword evidence="1" id="KW-1133">Transmembrane helix</keyword>
<dbReference type="AlphaFoldDB" id="A0A0V0J729"/>
<dbReference type="EMBL" id="GEEE01007133">
    <property type="protein sequence ID" value="JAP56092.1"/>
    <property type="molecule type" value="Transcribed_RNA"/>
</dbReference>
<evidence type="ECO:0000313" key="3">
    <source>
        <dbReference type="EMBL" id="JAP61117.1"/>
    </source>
</evidence>
<reference evidence="3" key="1">
    <citation type="submission" date="2016-01" db="EMBL/GenBank/DDBJ databases">
        <title>Reference transcriptome for the parasite Schistocephalus solidus: insights into the molecular evolution of parasitism.</title>
        <authorList>
            <person name="Hebert F.O."/>
            <person name="Grambauer S."/>
            <person name="Barber I."/>
            <person name="Landry C.R."/>
            <person name="Aubin-Horth N."/>
        </authorList>
    </citation>
    <scope>NUCLEOTIDE SEQUENCE</scope>
</reference>
<accession>A0A0V0J729</accession>
<evidence type="ECO:0000256" key="1">
    <source>
        <dbReference type="SAM" id="Phobius"/>
    </source>
</evidence>
<name>A0A0V0J729_SCHSO</name>
<evidence type="ECO:0000313" key="2">
    <source>
        <dbReference type="EMBL" id="JAP46290.1"/>
    </source>
</evidence>
<dbReference type="EMBL" id="GEEE01002108">
    <property type="protein sequence ID" value="JAP61117.1"/>
    <property type="molecule type" value="Transcribed_RNA"/>
</dbReference>
<proteinExistence type="predicted"/>
<feature type="transmembrane region" description="Helical" evidence="1">
    <location>
        <begin position="45"/>
        <end position="64"/>
    </location>
</feature>
<dbReference type="EMBL" id="GEEE01016935">
    <property type="protein sequence ID" value="JAP46290.1"/>
    <property type="molecule type" value="Transcribed_RNA"/>
</dbReference>
<protein>
    <submittedName>
        <fullName evidence="2">Putative palmitoyltransferase ZDHHC4</fullName>
    </submittedName>
</protein>
<organism evidence="3">
    <name type="scientific">Schistocephalus solidus</name>
    <name type="common">Tapeworm</name>
    <dbReference type="NCBI Taxonomy" id="70667"/>
    <lineage>
        <taxon>Eukaryota</taxon>
        <taxon>Metazoa</taxon>
        <taxon>Spiralia</taxon>
        <taxon>Lophotrochozoa</taxon>
        <taxon>Platyhelminthes</taxon>
        <taxon>Cestoda</taxon>
        <taxon>Eucestoda</taxon>
        <taxon>Diphyllobothriidea</taxon>
        <taxon>Diphyllobothriidae</taxon>
        <taxon>Schistocephalus</taxon>
    </lineage>
</organism>
<keyword evidence="1" id="KW-0812">Transmembrane</keyword>
<feature type="transmembrane region" description="Helical" evidence="1">
    <location>
        <begin position="103"/>
        <end position="122"/>
    </location>
</feature>
<dbReference type="GO" id="GO:0016740">
    <property type="term" value="F:transferase activity"/>
    <property type="evidence" value="ECO:0007669"/>
    <property type="project" value="UniProtKB-KW"/>
</dbReference>
<gene>
    <name evidence="2" type="primary">ZDHC4</name>
    <name evidence="3" type="ORF">TR114557</name>
</gene>
<dbReference type="EMBL" id="GEEE01015327">
    <property type="protein sequence ID" value="JAP47898.1"/>
    <property type="molecule type" value="Transcribed_RNA"/>
</dbReference>
<sequence length="151" mass="17845">MNFLLAVLCYITVCLGLFLLYTFRHSPLCQPVVYLFVRCSQWLRLLVPLRLRTVCSGVVFWCLYEKHCLFQITYVFLVFIAHVVLVRDVLPLLYTYAWMENHVLVGLMCLFANVAMYLAVCFKDPGMFIRTFSERYFRPLLSHFDPFITFA</sequence>